<protein>
    <submittedName>
        <fullName evidence="1">Uncharacterized protein</fullName>
    </submittedName>
</protein>
<accession>A0A8J5T5C6</accession>
<proteinExistence type="predicted"/>
<sequence>MSSLRAWERTVRQCASSASPCLSCSSFRRFSTTPSAFMAWSWQSIFTGVSRCWGMPPCCWLPSAYNGSLPSVCNGWNVCPWKTAPSQFTDRLPQFFTCLTMCFGRVPRRAGLHIKYSSTPAALLNLMASQIIMLVS</sequence>
<reference evidence="1" key="2">
    <citation type="submission" date="2021-02" db="EMBL/GenBank/DDBJ databases">
        <authorList>
            <person name="Kimball J.A."/>
            <person name="Haas M.W."/>
            <person name="Macchietto M."/>
            <person name="Kono T."/>
            <person name="Duquette J."/>
            <person name="Shao M."/>
        </authorList>
    </citation>
    <scope>NUCLEOTIDE SEQUENCE</scope>
    <source>
        <tissue evidence="1">Fresh leaf tissue</tissue>
    </source>
</reference>
<comment type="caution">
    <text evidence="1">The sequence shown here is derived from an EMBL/GenBank/DDBJ whole genome shotgun (WGS) entry which is preliminary data.</text>
</comment>
<evidence type="ECO:0000313" key="1">
    <source>
        <dbReference type="EMBL" id="KAG8069024.1"/>
    </source>
</evidence>
<dbReference type="Proteomes" id="UP000729402">
    <property type="component" value="Unassembled WGS sequence"/>
</dbReference>
<name>A0A8J5T5C6_ZIZPA</name>
<organism evidence="1 2">
    <name type="scientific">Zizania palustris</name>
    <name type="common">Northern wild rice</name>
    <dbReference type="NCBI Taxonomy" id="103762"/>
    <lineage>
        <taxon>Eukaryota</taxon>
        <taxon>Viridiplantae</taxon>
        <taxon>Streptophyta</taxon>
        <taxon>Embryophyta</taxon>
        <taxon>Tracheophyta</taxon>
        <taxon>Spermatophyta</taxon>
        <taxon>Magnoliopsida</taxon>
        <taxon>Liliopsida</taxon>
        <taxon>Poales</taxon>
        <taxon>Poaceae</taxon>
        <taxon>BOP clade</taxon>
        <taxon>Oryzoideae</taxon>
        <taxon>Oryzeae</taxon>
        <taxon>Zizaniinae</taxon>
        <taxon>Zizania</taxon>
    </lineage>
</organism>
<keyword evidence="2" id="KW-1185">Reference proteome</keyword>
<reference evidence="1" key="1">
    <citation type="journal article" date="2021" name="bioRxiv">
        <title>Whole Genome Assembly and Annotation of Northern Wild Rice, Zizania palustris L., Supports a Whole Genome Duplication in the Zizania Genus.</title>
        <authorList>
            <person name="Haas M."/>
            <person name="Kono T."/>
            <person name="Macchietto M."/>
            <person name="Millas R."/>
            <person name="McGilp L."/>
            <person name="Shao M."/>
            <person name="Duquette J."/>
            <person name="Hirsch C.N."/>
            <person name="Kimball J."/>
        </authorList>
    </citation>
    <scope>NUCLEOTIDE SEQUENCE</scope>
    <source>
        <tissue evidence="1">Fresh leaf tissue</tissue>
    </source>
</reference>
<dbReference type="AlphaFoldDB" id="A0A8J5T5C6"/>
<evidence type="ECO:0000313" key="2">
    <source>
        <dbReference type="Proteomes" id="UP000729402"/>
    </source>
</evidence>
<gene>
    <name evidence="1" type="ORF">GUJ93_ZPchr0005g14240</name>
</gene>
<dbReference type="EMBL" id="JAAALK010000284">
    <property type="protein sequence ID" value="KAG8069024.1"/>
    <property type="molecule type" value="Genomic_DNA"/>
</dbReference>